<dbReference type="FunFam" id="3.30.40.10:FF:000285">
    <property type="entry name" value="RING-H2 finger protein ATL43"/>
    <property type="match status" value="1"/>
</dbReference>
<evidence type="ECO:0000256" key="1">
    <source>
        <dbReference type="ARBA" id="ARBA00000900"/>
    </source>
</evidence>
<evidence type="ECO:0000256" key="8">
    <source>
        <dbReference type="ARBA" id="ARBA00022729"/>
    </source>
</evidence>
<dbReference type="SMART" id="SM00184">
    <property type="entry name" value="RING"/>
    <property type="match status" value="1"/>
</dbReference>
<dbReference type="SUPFAM" id="SSF57850">
    <property type="entry name" value="RING/U-box"/>
    <property type="match status" value="1"/>
</dbReference>
<evidence type="ECO:0000256" key="9">
    <source>
        <dbReference type="ARBA" id="ARBA00022771"/>
    </source>
</evidence>
<keyword evidence="12 17" id="KW-1133">Transmembrane helix</keyword>
<organism evidence="20">
    <name type="scientific">Eucalyptus grandis</name>
    <name type="common">Flooded gum</name>
    <dbReference type="NCBI Taxonomy" id="71139"/>
    <lineage>
        <taxon>Eukaryota</taxon>
        <taxon>Viridiplantae</taxon>
        <taxon>Streptophyta</taxon>
        <taxon>Embryophyta</taxon>
        <taxon>Tracheophyta</taxon>
        <taxon>Spermatophyta</taxon>
        <taxon>Magnoliopsida</taxon>
        <taxon>eudicotyledons</taxon>
        <taxon>Gunneridae</taxon>
        <taxon>Pentapetalae</taxon>
        <taxon>rosids</taxon>
        <taxon>malvids</taxon>
        <taxon>Myrtales</taxon>
        <taxon>Myrtaceae</taxon>
        <taxon>Myrtoideae</taxon>
        <taxon>Eucalypteae</taxon>
        <taxon>Eucalyptus</taxon>
    </lineage>
</organism>
<sequence length="407" mass="46118">MKKNLGAFLGIFLLLQHARAQNRTSSDPDPAVIHPVHPSMVVIVSVLAMMFSLTFLVLAYAKFCHRTPAGPSFLDSQNDPGLNESMPRFSGIDQKAIDSLPLFRFSSLRGSKEGLECAVCINRFEDSETLRLLPRCKHAFHSNCIDQWLKSHSSCPLCRYKFNPGDLTSFAHSLSLRFPQRIPSNLLEDANLELSVQREADNDHGSSRYGDRISFRYSERELNYGEECLNEESGDCGSDQKLLHKFKHKIIVSDVVTKNRWSDVNSSDLLFLNSEMINVFSSSRFADSEARSGYFNGDFTANKNLAKIKNDIERKRLFQSKVGATASSSNVLANPGENSSKLMNNPTEKRSMSEIVDLRGNNNGREERMRQLWLPMVRRTVQWFAGQERDSREAEEKAHRSNVENIL</sequence>
<accession>A0A059CSX4</accession>
<proteinExistence type="inferred from homology"/>
<dbReference type="InterPro" id="IPR001841">
    <property type="entry name" value="Znf_RING"/>
</dbReference>
<dbReference type="OMA" id="WFAGQER"/>
<dbReference type="EC" id="2.3.2.27" evidence="4"/>
<evidence type="ECO:0000313" key="20">
    <source>
        <dbReference type="EMBL" id="KCW81558.1"/>
    </source>
</evidence>
<evidence type="ECO:0000256" key="16">
    <source>
        <dbReference type="SAM" id="MobiDB-lite"/>
    </source>
</evidence>
<reference evidence="20" key="1">
    <citation type="submission" date="2013-07" db="EMBL/GenBank/DDBJ databases">
        <title>The genome of Eucalyptus grandis.</title>
        <authorList>
            <person name="Schmutz J."/>
            <person name="Hayes R."/>
            <person name="Myburg A."/>
            <person name="Tuskan G."/>
            <person name="Grattapaglia D."/>
            <person name="Rokhsar D.S."/>
        </authorList>
    </citation>
    <scope>NUCLEOTIDE SEQUENCE</scope>
    <source>
        <tissue evidence="20">Leaf extractions</tissue>
    </source>
</reference>
<keyword evidence="13 17" id="KW-0472">Membrane</keyword>
<dbReference type="CDD" id="cd16461">
    <property type="entry name" value="RING-H2_EL5-like"/>
    <property type="match status" value="1"/>
</dbReference>
<comment type="subcellular location">
    <subcellularLocation>
        <location evidence="2">Membrane</location>
        <topology evidence="2">Single-pass membrane protein</topology>
    </subcellularLocation>
</comment>
<evidence type="ECO:0000256" key="18">
    <source>
        <dbReference type="SAM" id="SignalP"/>
    </source>
</evidence>
<keyword evidence="5" id="KW-0808">Transferase</keyword>
<feature type="signal peptide" evidence="18">
    <location>
        <begin position="1"/>
        <end position="20"/>
    </location>
</feature>
<dbReference type="PANTHER" id="PTHR46539:SF8">
    <property type="entry name" value="RING-TYPE DOMAIN-CONTAINING PROTEIN"/>
    <property type="match status" value="1"/>
</dbReference>
<evidence type="ECO:0000256" key="3">
    <source>
        <dbReference type="ARBA" id="ARBA00004906"/>
    </source>
</evidence>
<dbReference type="GO" id="GO:0061630">
    <property type="term" value="F:ubiquitin protein ligase activity"/>
    <property type="evidence" value="ECO:0007669"/>
    <property type="project" value="UniProtKB-EC"/>
</dbReference>
<dbReference type="eggNOG" id="KOG0800">
    <property type="taxonomic scope" value="Eukaryota"/>
</dbReference>
<evidence type="ECO:0000256" key="15">
    <source>
        <dbReference type="PROSITE-ProRule" id="PRU00175"/>
    </source>
</evidence>
<comment type="similarity">
    <text evidence="14">Belongs to the RING-type zinc finger family. ATL subfamily.</text>
</comment>
<dbReference type="PANTHER" id="PTHR46539">
    <property type="entry name" value="E3 UBIQUITIN-PROTEIN LIGASE ATL42"/>
    <property type="match status" value="1"/>
</dbReference>
<dbReference type="Gramene" id="KCW81558">
    <property type="protein sequence ID" value="KCW81558"/>
    <property type="gene ID" value="EUGRSUZ_C02915"/>
</dbReference>
<evidence type="ECO:0000256" key="10">
    <source>
        <dbReference type="ARBA" id="ARBA00022786"/>
    </source>
</evidence>
<name>A0A059CSX4_EUCGR</name>
<evidence type="ECO:0000259" key="19">
    <source>
        <dbReference type="PROSITE" id="PS50089"/>
    </source>
</evidence>
<dbReference type="InParanoid" id="A0A059CSX4"/>
<evidence type="ECO:0000256" key="7">
    <source>
        <dbReference type="ARBA" id="ARBA00022723"/>
    </source>
</evidence>
<evidence type="ECO:0000256" key="2">
    <source>
        <dbReference type="ARBA" id="ARBA00004167"/>
    </source>
</evidence>
<dbReference type="GO" id="GO:0016020">
    <property type="term" value="C:membrane"/>
    <property type="evidence" value="ECO:0007669"/>
    <property type="project" value="UniProtKB-SubCell"/>
</dbReference>
<keyword evidence="7" id="KW-0479">Metal-binding</keyword>
<evidence type="ECO:0000256" key="17">
    <source>
        <dbReference type="SAM" id="Phobius"/>
    </source>
</evidence>
<evidence type="ECO:0000256" key="6">
    <source>
        <dbReference type="ARBA" id="ARBA00022692"/>
    </source>
</evidence>
<keyword evidence="8 18" id="KW-0732">Signal</keyword>
<comment type="catalytic activity">
    <reaction evidence="1">
        <text>S-ubiquitinyl-[E2 ubiquitin-conjugating enzyme]-L-cysteine + [acceptor protein]-L-lysine = [E2 ubiquitin-conjugating enzyme]-L-cysteine + N(6)-ubiquitinyl-[acceptor protein]-L-lysine.</text>
        <dbReference type="EC" id="2.3.2.27"/>
    </reaction>
</comment>
<evidence type="ECO:0000256" key="4">
    <source>
        <dbReference type="ARBA" id="ARBA00012483"/>
    </source>
</evidence>
<gene>
    <name evidence="20" type="ORF">EUGRSUZ_C02915</name>
</gene>
<evidence type="ECO:0000256" key="12">
    <source>
        <dbReference type="ARBA" id="ARBA00022989"/>
    </source>
</evidence>
<feature type="transmembrane region" description="Helical" evidence="17">
    <location>
        <begin position="36"/>
        <end position="61"/>
    </location>
</feature>
<protein>
    <recommendedName>
        <fullName evidence="4">RING-type E3 ubiquitin transferase</fullName>
        <ecNumber evidence="4">2.3.2.27</ecNumber>
    </recommendedName>
</protein>
<keyword evidence="11" id="KW-0862">Zinc</keyword>
<feature type="compositionally biased region" description="Polar residues" evidence="16">
    <location>
        <begin position="328"/>
        <end position="346"/>
    </location>
</feature>
<dbReference type="PROSITE" id="PS50089">
    <property type="entry name" value="ZF_RING_2"/>
    <property type="match status" value="1"/>
</dbReference>
<evidence type="ECO:0000256" key="5">
    <source>
        <dbReference type="ARBA" id="ARBA00022679"/>
    </source>
</evidence>
<keyword evidence="9 15" id="KW-0863">Zinc-finger</keyword>
<feature type="domain" description="RING-type" evidence="19">
    <location>
        <begin position="117"/>
        <end position="159"/>
    </location>
</feature>
<dbReference type="Gene3D" id="3.30.40.10">
    <property type="entry name" value="Zinc/RING finger domain, C3HC4 (zinc finger)"/>
    <property type="match status" value="1"/>
</dbReference>
<dbReference type="AlphaFoldDB" id="A0A059CSX4"/>
<dbReference type="Pfam" id="PF13639">
    <property type="entry name" value="zf-RING_2"/>
    <property type="match status" value="1"/>
</dbReference>
<evidence type="ECO:0000256" key="13">
    <source>
        <dbReference type="ARBA" id="ARBA00023136"/>
    </source>
</evidence>
<dbReference type="GO" id="GO:0008270">
    <property type="term" value="F:zinc ion binding"/>
    <property type="evidence" value="ECO:0007669"/>
    <property type="project" value="UniProtKB-KW"/>
</dbReference>
<dbReference type="InterPro" id="IPR013083">
    <property type="entry name" value="Znf_RING/FYVE/PHD"/>
</dbReference>
<feature type="region of interest" description="Disordered" evidence="16">
    <location>
        <begin position="387"/>
        <end position="407"/>
    </location>
</feature>
<dbReference type="EMBL" id="KK198755">
    <property type="protein sequence ID" value="KCW81558.1"/>
    <property type="molecule type" value="Genomic_DNA"/>
</dbReference>
<feature type="region of interest" description="Disordered" evidence="16">
    <location>
        <begin position="328"/>
        <end position="348"/>
    </location>
</feature>
<feature type="chain" id="PRO_5001574753" description="RING-type E3 ubiquitin transferase" evidence="18">
    <location>
        <begin position="21"/>
        <end position="407"/>
    </location>
</feature>
<comment type="pathway">
    <text evidence="3">Protein modification; protein ubiquitination.</text>
</comment>
<evidence type="ECO:0000256" key="14">
    <source>
        <dbReference type="ARBA" id="ARBA00024209"/>
    </source>
</evidence>
<evidence type="ECO:0000256" key="11">
    <source>
        <dbReference type="ARBA" id="ARBA00022833"/>
    </source>
</evidence>
<keyword evidence="10" id="KW-0833">Ubl conjugation pathway</keyword>
<keyword evidence="6 17" id="KW-0812">Transmembrane</keyword>